<gene>
    <name evidence="2" type="ORF">ACETWP_04425</name>
</gene>
<protein>
    <submittedName>
        <fullName evidence="2">PadR family transcriptional regulator</fullName>
    </submittedName>
</protein>
<evidence type="ECO:0000313" key="3">
    <source>
        <dbReference type="Proteomes" id="UP001575652"/>
    </source>
</evidence>
<dbReference type="InterPro" id="IPR005149">
    <property type="entry name" value="Tscrpt_reg_PadR_N"/>
</dbReference>
<proteinExistence type="predicted"/>
<dbReference type="InterPro" id="IPR036390">
    <property type="entry name" value="WH_DNA-bd_sf"/>
</dbReference>
<dbReference type="Gene3D" id="1.10.10.10">
    <property type="entry name" value="Winged helix-like DNA-binding domain superfamily/Winged helix DNA-binding domain"/>
    <property type="match status" value="1"/>
</dbReference>
<evidence type="ECO:0000313" key="2">
    <source>
        <dbReference type="EMBL" id="MFB0833825.1"/>
    </source>
</evidence>
<name>A0ABV4UJR7_9MICC</name>
<reference evidence="2 3" key="1">
    <citation type="submission" date="2024-09" db="EMBL/GenBank/DDBJ databases">
        <authorList>
            <person name="Salinas-Garcia M.A."/>
            <person name="Prieme A."/>
        </authorList>
    </citation>
    <scope>NUCLEOTIDE SEQUENCE [LARGE SCALE GENOMIC DNA]</scope>
    <source>
        <strain evidence="2 3">DSM 21081</strain>
    </source>
</reference>
<dbReference type="EMBL" id="JBHDLJ010000002">
    <property type="protein sequence ID" value="MFB0833825.1"/>
    <property type="molecule type" value="Genomic_DNA"/>
</dbReference>
<feature type="domain" description="Transcription regulator PadR N-terminal" evidence="1">
    <location>
        <begin position="7"/>
        <end position="80"/>
    </location>
</feature>
<evidence type="ECO:0000259" key="1">
    <source>
        <dbReference type="Pfam" id="PF03551"/>
    </source>
</evidence>
<dbReference type="Proteomes" id="UP001575652">
    <property type="component" value="Unassembled WGS sequence"/>
</dbReference>
<organism evidence="2 3">
    <name type="scientific">Arthrobacter halodurans</name>
    <dbReference type="NCBI Taxonomy" id="516699"/>
    <lineage>
        <taxon>Bacteria</taxon>
        <taxon>Bacillati</taxon>
        <taxon>Actinomycetota</taxon>
        <taxon>Actinomycetes</taxon>
        <taxon>Micrococcales</taxon>
        <taxon>Micrococcaceae</taxon>
        <taxon>Arthrobacter</taxon>
    </lineage>
</organism>
<dbReference type="Pfam" id="PF03551">
    <property type="entry name" value="PadR"/>
    <property type="match status" value="1"/>
</dbReference>
<dbReference type="PANTHER" id="PTHR43252:SF6">
    <property type="entry name" value="NEGATIVE TRANSCRIPTION REGULATOR PADR"/>
    <property type="match status" value="1"/>
</dbReference>
<dbReference type="PANTHER" id="PTHR43252">
    <property type="entry name" value="TRANSCRIPTIONAL REGULATOR YQJI"/>
    <property type="match status" value="1"/>
</dbReference>
<dbReference type="SUPFAM" id="SSF46785">
    <property type="entry name" value="Winged helix' DNA-binding domain"/>
    <property type="match status" value="1"/>
</dbReference>
<accession>A0ABV4UJR7</accession>
<dbReference type="InterPro" id="IPR036388">
    <property type="entry name" value="WH-like_DNA-bd_sf"/>
</dbReference>
<keyword evidence="3" id="KW-1185">Reference proteome</keyword>
<dbReference type="RefSeq" id="WP_373970985.1">
    <property type="nucleotide sequence ID" value="NZ_JBHDLJ010000002.1"/>
</dbReference>
<comment type="caution">
    <text evidence="2">The sequence shown here is derived from an EMBL/GenBank/DDBJ whole genome shotgun (WGS) entry which is preliminary data.</text>
</comment>
<sequence>MSLRYALLALLNVEPMTGYDLYKVFEASVGHVWYAPDSQIYPELRKMERDGLVLGEDVPWGKSGTKRRYHITDDGLRAFRDWMNAPMDFSRVRDPAHLRAAYLEWATPEAMRAQMRDHIAHNTALLRQWELKVREIDTGTSSMLNRRLEHTADADKARTVSFKRFAYEGLIARAEAEIAWANRGLRLANELYGDENAARTAMG</sequence>